<keyword evidence="2" id="KW-0472">Membrane</keyword>
<comment type="caution">
    <text evidence="3">The sequence shown here is derived from an EMBL/GenBank/DDBJ whole genome shotgun (WGS) entry which is preliminary data.</text>
</comment>
<reference evidence="3 4" key="1">
    <citation type="journal article" date="2019" name="Sci. Rep.">
        <title>Nanopore sequencing improves the draft genome of the human pathogenic amoeba Naegleria fowleri.</title>
        <authorList>
            <person name="Liechti N."/>
            <person name="Schurch N."/>
            <person name="Bruggmann R."/>
            <person name="Wittwer M."/>
        </authorList>
    </citation>
    <scope>NUCLEOTIDE SEQUENCE [LARGE SCALE GENOMIC DNA]</scope>
    <source>
        <strain evidence="3 4">ATCC 30894</strain>
    </source>
</reference>
<dbReference type="SUPFAM" id="SSF55073">
    <property type="entry name" value="Nucleotide cyclase"/>
    <property type="match status" value="1"/>
</dbReference>
<dbReference type="InterPro" id="IPR029787">
    <property type="entry name" value="Nucleotide_cyclase"/>
</dbReference>
<organism evidence="3 4">
    <name type="scientific">Naegleria fowleri</name>
    <name type="common">Brain eating amoeba</name>
    <dbReference type="NCBI Taxonomy" id="5763"/>
    <lineage>
        <taxon>Eukaryota</taxon>
        <taxon>Discoba</taxon>
        <taxon>Heterolobosea</taxon>
        <taxon>Tetramitia</taxon>
        <taxon>Eutetramitia</taxon>
        <taxon>Vahlkampfiidae</taxon>
        <taxon>Naegleria</taxon>
    </lineage>
</organism>
<keyword evidence="2" id="KW-0812">Transmembrane</keyword>
<dbReference type="EMBL" id="VFQX01000068">
    <property type="protein sequence ID" value="KAF0972457.1"/>
    <property type="molecule type" value="Genomic_DNA"/>
</dbReference>
<gene>
    <name evidence="3" type="ORF">FDP41_009360</name>
</gene>
<keyword evidence="2" id="KW-1133">Transmembrane helix</keyword>
<dbReference type="OMA" id="TTKQSYW"/>
<name>A0A6A5B2M9_NAEFO</name>
<keyword evidence="4" id="KW-1185">Reference proteome</keyword>
<evidence type="ECO:0000313" key="4">
    <source>
        <dbReference type="Proteomes" id="UP000444721"/>
    </source>
</evidence>
<dbReference type="Gene3D" id="3.30.450.20">
    <property type="entry name" value="PAS domain"/>
    <property type="match status" value="2"/>
</dbReference>
<feature type="region of interest" description="Disordered" evidence="1">
    <location>
        <begin position="1"/>
        <end position="21"/>
    </location>
</feature>
<dbReference type="VEuPathDB" id="AmoebaDB:NfTy_061810"/>
<evidence type="ECO:0000256" key="1">
    <source>
        <dbReference type="SAM" id="MobiDB-lite"/>
    </source>
</evidence>
<proteinExistence type="predicted"/>
<dbReference type="OrthoDB" id="10256595at2759"/>
<dbReference type="Proteomes" id="UP000444721">
    <property type="component" value="Unassembled WGS sequence"/>
</dbReference>
<dbReference type="VEuPathDB" id="AmoebaDB:NF0100500"/>
<evidence type="ECO:0000256" key="2">
    <source>
        <dbReference type="SAM" id="Phobius"/>
    </source>
</evidence>
<accession>A0A6A5B2M9</accession>
<feature type="transmembrane region" description="Helical" evidence="2">
    <location>
        <begin position="58"/>
        <end position="81"/>
    </location>
</feature>
<evidence type="ECO:0000313" key="3">
    <source>
        <dbReference type="EMBL" id="KAF0972457.1"/>
    </source>
</evidence>
<evidence type="ECO:0008006" key="5">
    <source>
        <dbReference type="Google" id="ProtNLM"/>
    </source>
</evidence>
<dbReference type="GeneID" id="68116576"/>
<protein>
    <recommendedName>
        <fullName evidence="5">Guanylate cyclase domain-containing protein</fullName>
    </recommendedName>
</protein>
<dbReference type="AlphaFoldDB" id="A0A6A5B2M9"/>
<dbReference type="VEuPathDB" id="AmoebaDB:FDP41_009360"/>
<dbReference type="RefSeq" id="XP_044557171.1">
    <property type="nucleotide sequence ID" value="XM_044713310.1"/>
</dbReference>
<dbReference type="Gene3D" id="3.30.70.1230">
    <property type="entry name" value="Nucleotide cyclase"/>
    <property type="match status" value="1"/>
</dbReference>
<feature type="transmembrane region" description="Helical" evidence="2">
    <location>
        <begin position="397"/>
        <end position="417"/>
    </location>
</feature>
<sequence length="859" mass="96037">MPMKIQPVASTDSICNKESGEGSMAAQTNHESIALEDHHPSMKNEIAKKHSLPCSGCFSVRIFIMLTITILVLTCSCLVWLTSFVSTKQALNELSTELMISAGMNVLTYVDSQIRPIIVATRTVADDYNIGLIPKRPSLSYLYTKFNAFNPYGIGLIFEDELYTFNLFGVPPNEVLSYYYKPVDEYVLYTMSVNASNGEITGQLKVTPNYDTTKQSYWVHSFEQFPLLQTDHVIGEPYYVPGGGYTIYCCVKLFDPVEYAKGNKRVVGLAKTNLSLNLIQNFLSGLTVLGSGYVLVSQTNNDLIIGGSINTRPDDGISRVSIYDLKDQRAGELMKKIQSVYGSLSKAPNFISISSNGIDYYVLKLEYTLSNLVWNVFVVVRKSEIEFATNISTGATVGVAVVVTILGIIVAICIGYTTTAPLRHLEKQFSKIKTMDFENLEFISSVFKEVDNMFVYLHDMVVWLNEIKTFIPESVFVQIKNYNKEFHPNPTSTNDIIPIIPAEQSDTGSVNYSLSSASTLLTGTKNKGNSLFKMGLTARQSAVVRIWLSNLVAKNSSHEIASIFSKISYGLCTIAKIFQADFQTLSVDEYQLNLSPESTPKKSVNLQALEVALKFAKIISNINDTSGIAKIKCRIGISSGKTYAGNLGCSLFRSFFVVGGLAENAKKMTRLADVLGCKILVDSSTLDDDTSKQFIVRPVERLLIYPGIYNELNAEPVISTIFEVANEKVIDDSDWMNELQTQEQDEKAEEFESMFILGKKFDFMAEYALFDVIKASISQLEDYVIQHANDRIAPRLLKVMRILYQYAKDDQNTVSLHRMLARYHTRLDYSLSEVFPSLSDVENLSPNWSTGEEEIRYNN</sequence>